<organism evidence="1 2">
    <name type="scientific">Nostoc sphaeroides CCNUC1</name>
    <dbReference type="NCBI Taxonomy" id="2653204"/>
    <lineage>
        <taxon>Bacteria</taxon>
        <taxon>Bacillati</taxon>
        <taxon>Cyanobacteriota</taxon>
        <taxon>Cyanophyceae</taxon>
        <taxon>Nostocales</taxon>
        <taxon>Nostocaceae</taxon>
        <taxon>Nostoc</taxon>
    </lineage>
</organism>
<evidence type="ECO:0000313" key="1">
    <source>
        <dbReference type="EMBL" id="QFS44879.1"/>
    </source>
</evidence>
<name>A0A5P8VYI7_9NOSO</name>
<protein>
    <submittedName>
        <fullName evidence="1">Uncharacterized protein</fullName>
    </submittedName>
</protein>
<dbReference type="EMBL" id="CP045226">
    <property type="protein sequence ID" value="QFS44879.1"/>
    <property type="molecule type" value="Genomic_DNA"/>
</dbReference>
<dbReference type="Proteomes" id="UP000326678">
    <property type="component" value="Chromosome Gxm1"/>
</dbReference>
<accession>A0A5P8VYI7</accession>
<evidence type="ECO:0000313" key="2">
    <source>
        <dbReference type="Proteomes" id="UP000326678"/>
    </source>
</evidence>
<gene>
    <name evidence="1" type="ORF">GXM_02354</name>
</gene>
<keyword evidence="2" id="KW-1185">Reference proteome</keyword>
<sequence>MIYPIFSDLEFSSKNLNRTVLRVLGFVPQPNLQIFLQQFSLATLLRKCS</sequence>
<proteinExistence type="predicted"/>
<dbReference type="KEGG" id="nsh:GXM_02354"/>
<reference evidence="1 2" key="1">
    <citation type="submission" date="2019-10" db="EMBL/GenBank/DDBJ databases">
        <title>Genomic and transcriptomic insights into the perfect genentic adaptation of a filamentous nitrogen-fixing cyanobacterium to rice fields.</title>
        <authorList>
            <person name="Chen Z."/>
        </authorList>
    </citation>
    <scope>NUCLEOTIDE SEQUENCE [LARGE SCALE GENOMIC DNA]</scope>
    <source>
        <strain evidence="1">CCNUC1</strain>
    </source>
</reference>
<dbReference type="AlphaFoldDB" id="A0A5P8VYI7"/>